<evidence type="ECO:0000313" key="1">
    <source>
        <dbReference type="EMBL" id="JAE08240.1"/>
    </source>
</evidence>
<reference evidence="1" key="2">
    <citation type="journal article" date="2015" name="Data Brief">
        <title>Shoot transcriptome of the giant reed, Arundo donax.</title>
        <authorList>
            <person name="Barrero R.A."/>
            <person name="Guerrero F.D."/>
            <person name="Moolhuijzen P."/>
            <person name="Goolsby J.A."/>
            <person name="Tidwell J."/>
            <person name="Bellgard S.E."/>
            <person name="Bellgard M.I."/>
        </authorList>
    </citation>
    <scope>NUCLEOTIDE SEQUENCE</scope>
    <source>
        <tissue evidence="1">Shoot tissue taken approximately 20 cm above the soil surface</tissue>
    </source>
</reference>
<protein>
    <submittedName>
        <fullName evidence="1">Uncharacterized protein</fullName>
    </submittedName>
</protein>
<proteinExistence type="predicted"/>
<dbReference type="EMBL" id="GBRH01189656">
    <property type="protein sequence ID" value="JAE08240.1"/>
    <property type="molecule type" value="Transcribed_RNA"/>
</dbReference>
<organism evidence="1">
    <name type="scientific">Arundo donax</name>
    <name type="common">Giant reed</name>
    <name type="synonym">Donax arundinaceus</name>
    <dbReference type="NCBI Taxonomy" id="35708"/>
    <lineage>
        <taxon>Eukaryota</taxon>
        <taxon>Viridiplantae</taxon>
        <taxon>Streptophyta</taxon>
        <taxon>Embryophyta</taxon>
        <taxon>Tracheophyta</taxon>
        <taxon>Spermatophyta</taxon>
        <taxon>Magnoliopsida</taxon>
        <taxon>Liliopsida</taxon>
        <taxon>Poales</taxon>
        <taxon>Poaceae</taxon>
        <taxon>PACMAD clade</taxon>
        <taxon>Arundinoideae</taxon>
        <taxon>Arundineae</taxon>
        <taxon>Arundo</taxon>
    </lineage>
</organism>
<accession>A0A0A9F5F1</accession>
<name>A0A0A9F5F1_ARUDO</name>
<dbReference type="AlphaFoldDB" id="A0A0A9F5F1"/>
<reference evidence="1" key="1">
    <citation type="submission" date="2014-09" db="EMBL/GenBank/DDBJ databases">
        <authorList>
            <person name="Magalhaes I.L.F."/>
            <person name="Oliveira U."/>
            <person name="Santos F.R."/>
            <person name="Vidigal T.H.D.A."/>
            <person name="Brescovit A.D."/>
            <person name="Santos A.J."/>
        </authorList>
    </citation>
    <scope>NUCLEOTIDE SEQUENCE</scope>
    <source>
        <tissue evidence="1">Shoot tissue taken approximately 20 cm above the soil surface</tissue>
    </source>
</reference>
<sequence>MAIHRSWLIHIKHKYCLFLFLLLI</sequence>